<organism evidence="1 2">
    <name type="scientific">Natrinema soli</name>
    <dbReference type="NCBI Taxonomy" id="1930624"/>
    <lineage>
        <taxon>Archaea</taxon>
        <taxon>Methanobacteriati</taxon>
        <taxon>Methanobacteriota</taxon>
        <taxon>Stenosarchaea group</taxon>
        <taxon>Halobacteria</taxon>
        <taxon>Halobacteriales</taxon>
        <taxon>Natrialbaceae</taxon>
        <taxon>Natrinema</taxon>
    </lineage>
</organism>
<name>A0ABD5SQ25_9EURY</name>
<reference evidence="1 2" key="1">
    <citation type="journal article" date="2019" name="Int. J. Syst. Evol. Microbiol.">
        <title>The Global Catalogue of Microorganisms (GCM) 10K type strain sequencing project: providing services to taxonomists for standard genome sequencing and annotation.</title>
        <authorList>
            <consortium name="The Broad Institute Genomics Platform"/>
            <consortium name="The Broad Institute Genome Sequencing Center for Infectious Disease"/>
            <person name="Wu L."/>
            <person name="Ma J."/>
        </authorList>
    </citation>
    <scope>NUCLEOTIDE SEQUENCE [LARGE SCALE GENOMIC DNA]</scope>
    <source>
        <strain evidence="1 2">LMG 29247</strain>
    </source>
</reference>
<protein>
    <recommendedName>
        <fullName evidence="3">HEAT repeat domain-containing protein</fullName>
    </recommendedName>
</protein>
<evidence type="ECO:0000313" key="2">
    <source>
        <dbReference type="Proteomes" id="UP001596383"/>
    </source>
</evidence>
<dbReference type="Proteomes" id="UP001596383">
    <property type="component" value="Unassembled WGS sequence"/>
</dbReference>
<comment type="caution">
    <text evidence="1">The sequence shown here is derived from an EMBL/GenBank/DDBJ whole genome shotgun (WGS) entry which is preliminary data.</text>
</comment>
<dbReference type="EMBL" id="JBHSWV010000132">
    <property type="protein sequence ID" value="MFC6765190.1"/>
    <property type="molecule type" value="Genomic_DNA"/>
</dbReference>
<dbReference type="SUPFAM" id="SSF48371">
    <property type="entry name" value="ARM repeat"/>
    <property type="match status" value="1"/>
</dbReference>
<gene>
    <name evidence="1" type="ORF">ACFQE6_09330</name>
</gene>
<dbReference type="Gene3D" id="1.25.10.10">
    <property type="entry name" value="Leucine-rich Repeat Variant"/>
    <property type="match status" value="1"/>
</dbReference>
<keyword evidence="2" id="KW-1185">Reference proteome</keyword>
<evidence type="ECO:0000313" key="1">
    <source>
        <dbReference type="EMBL" id="MFC6765190.1"/>
    </source>
</evidence>
<dbReference type="RefSeq" id="WP_273738227.1">
    <property type="nucleotide sequence ID" value="NZ_JAQIVI010000132.1"/>
</dbReference>
<accession>A0ABD5SQ25</accession>
<dbReference type="InterPro" id="IPR016024">
    <property type="entry name" value="ARM-type_fold"/>
</dbReference>
<dbReference type="InterPro" id="IPR011989">
    <property type="entry name" value="ARM-like"/>
</dbReference>
<sequence length="249" mass="26735">MDDSIAIGELERIVRADPTALPELRDQIEARLASDDPNERMDAGRALRVAATEDPELVGPYEEILVELLAAENDSLRLSGAIGVAEIAGINPDRVRGVAPQLIDVLAETNAPSLQEALLRSLTRIATVDPAAVAPADPIVADRLPEATYSIKTVVTRSFVDVVRAEPRLFDETIGAYMTVIQSNSEPIAGFAVEALAEIAAADPSALPPLEPIRDRIEELEAKIDADPRPNIRVDVKQAIQALQEVETG</sequence>
<dbReference type="AlphaFoldDB" id="A0ABD5SQ25"/>
<evidence type="ECO:0008006" key="3">
    <source>
        <dbReference type="Google" id="ProtNLM"/>
    </source>
</evidence>
<proteinExistence type="predicted"/>